<organism evidence="3 4">
    <name type="scientific">Agrobacterium salinitolerans</name>
    <dbReference type="NCBI Taxonomy" id="1183413"/>
    <lineage>
        <taxon>Bacteria</taxon>
        <taxon>Pseudomonadati</taxon>
        <taxon>Pseudomonadota</taxon>
        <taxon>Alphaproteobacteria</taxon>
        <taxon>Hyphomicrobiales</taxon>
        <taxon>Rhizobiaceae</taxon>
        <taxon>Rhizobium/Agrobacterium group</taxon>
        <taxon>Agrobacterium</taxon>
    </lineage>
</organism>
<comment type="similarity">
    <text evidence="1">Belongs to the short-chain dehydrogenases/reductases (SDR) family.</text>
</comment>
<dbReference type="Proteomes" id="UP000298735">
    <property type="component" value="Plasmid pAtCFBP5507a"/>
</dbReference>
<evidence type="ECO:0000313" key="3">
    <source>
        <dbReference type="EMBL" id="UYZ10834.1"/>
    </source>
</evidence>
<dbReference type="GO" id="GO:0016491">
    <property type="term" value="F:oxidoreductase activity"/>
    <property type="evidence" value="ECO:0007669"/>
    <property type="project" value="UniProtKB-KW"/>
</dbReference>
<dbReference type="InterPro" id="IPR002347">
    <property type="entry name" value="SDR_fam"/>
</dbReference>
<dbReference type="KEGG" id="asal:CFBP5507_25180"/>
<name>A0A4Z1QRS9_9HYPH</name>
<accession>A0A4Z1QRS9</accession>
<evidence type="ECO:0000256" key="2">
    <source>
        <dbReference type="ARBA" id="ARBA00023002"/>
    </source>
</evidence>
<dbReference type="GO" id="GO:0016020">
    <property type="term" value="C:membrane"/>
    <property type="evidence" value="ECO:0007669"/>
    <property type="project" value="TreeGrafter"/>
</dbReference>
<geneLocation type="plasmid" evidence="3 4">
    <name>pAtCFBP5507a</name>
</geneLocation>
<dbReference type="SUPFAM" id="SSF51735">
    <property type="entry name" value="NAD(P)-binding Rossmann-fold domains"/>
    <property type="match status" value="1"/>
</dbReference>
<evidence type="ECO:0000313" key="4">
    <source>
        <dbReference type="Proteomes" id="UP000298735"/>
    </source>
</evidence>
<dbReference type="InterPro" id="IPR036291">
    <property type="entry name" value="NAD(P)-bd_dom_sf"/>
</dbReference>
<dbReference type="AlphaFoldDB" id="A0A4Z1QRS9"/>
<reference evidence="3" key="1">
    <citation type="submission" date="2022-10" db="EMBL/GenBank/DDBJ databases">
        <title>Complete genome sequence of Agrobacterium salinitolerans CFBP5507.</title>
        <authorList>
            <person name="Tchabashvili S."/>
            <person name="Yen H.-C."/>
            <person name="Haryono M."/>
            <person name="Lin Y.-C."/>
            <person name="Lai E.-M."/>
            <person name="Kuo C.-H."/>
        </authorList>
    </citation>
    <scope>NUCLEOTIDE SEQUENCE</scope>
    <source>
        <strain evidence="3">CFBP5507</strain>
        <plasmid evidence="3">pAtCFBP5507a</plasmid>
    </source>
</reference>
<evidence type="ECO:0000256" key="1">
    <source>
        <dbReference type="ARBA" id="ARBA00006484"/>
    </source>
</evidence>
<dbReference type="CDD" id="cd05233">
    <property type="entry name" value="SDR_c"/>
    <property type="match status" value="1"/>
</dbReference>
<gene>
    <name evidence="3" type="ORF">CFBP5507_25180</name>
</gene>
<protein>
    <submittedName>
        <fullName evidence="3">SDR family oxidoreductase</fullName>
    </submittedName>
</protein>
<sequence length="144" mass="15208">MSMNSIFSEGNVALVTGAQQGIGAEFARRLAERGLRLALVDRDAAKLNALASPIDGEVMIAVGDVTDSALVTALADDIIAQFGPLSLLVNNAGVTEKAGLFNEPARWRHMPDVNMWAALRLQSLFVPEIIASGRSAAIDVPPIN</sequence>
<dbReference type="EMBL" id="CP109970">
    <property type="protein sequence ID" value="UYZ10834.1"/>
    <property type="molecule type" value="Genomic_DNA"/>
</dbReference>
<dbReference type="PANTHER" id="PTHR44196">
    <property type="entry name" value="DEHYDROGENASE/REDUCTASE SDR FAMILY MEMBER 7B"/>
    <property type="match status" value="1"/>
</dbReference>
<keyword evidence="2" id="KW-0560">Oxidoreductase</keyword>
<dbReference type="Pfam" id="PF00106">
    <property type="entry name" value="adh_short"/>
    <property type="match status" value="1"/>
</dbReference>
<keyword evidence="3" id="KW-0614">Plasmid</keyword>
<dbReference type="PANTHER" id="PTHR44196:SF1">
    <property type="entry name" value="DEHYDROGENASE_REDUCTASE SDR FAMILY MEMBER 7B"/>
    <property type="match status" value="1"/>
</dbReference>
<dbReference type="PRINTS" id="PR00081">
    <property type="entry name" value="GDHRDH"/>
</dbReference>
<dbReference type="OrthoDB" id="335726at2"/>
<proteinExistence type="inferred from homology"/>
<dbReference type="Gene3D" id="3.40.50.720">
    <property type="entry name" value="NAD(P)-binding Rossmann-like Domain"/>
    <property type="match status" value="1"/>
</dbReference>
<dbReference type="RefSeq" id="WP_137409335.1">
    <property type="nucleotide sequence ID" value="NZ_CP109970.1"/>
</dbReference>